<feature type="signal peptide" evidence="5">
    <location>
        <begin position="1"/>
        <end position="22"/>
    </location>
</feature>
<keyword evidence="4" id="KW-0676">Redox-active center</keyword>
<sequence>MKLKKFKAVFFIVIAQIGFSYAQSTSIEKNNSTAEIVTKDSNVINIGLGKPIGETPFGAKLYKVDDIKAEELLSNIKSAFKDKALLLDFWATWCGPCKTDMPYSKKFHHDLKDKPVEFIYLCTTISSNIEQWKELINKYQLSGTHLYVEAGIEHELMKKLSVSGFPNYAFFDIKGNHKKGAIVRLSITNLDHLKKLIEG</sequence>
<keyword evidence="3" id="KW-1015">Disulfide bond</keyword>
<dbReference type="Gene3D" id="3.40.30.10">
    <property type="entry name" value="Glutaredoxin"/>
    <property type="match status" value="1"/>
</dbReference>
<keyword evidence="2" id="KW-0201">Cytochrome c-type biogenesis</keyword>
<keyword evidence="8" id="KW-1185">Reference proteome</keyword>
<comment type="caution">
    <text evidence="7">The sequence shown here is derived from an EMBL/GenBank/DDBJ whole genome shotgun (WGS) entry which is preliminary data.</text>
</comment>
<evidence type="ECO:0000256" key="2">
    <source>
        <dbReference type="ARBA" id="ARBA00022748"/>
    </source>
</evidence>
<name>A0ABU7XPQ4_9FLAO</name>
<dbReference type="SUPFAM" id="SSF52833">
    <property type="entry name" value="Thioredoxin-like"/>
    <property type="match status" value="1"/>
</dbReference>
<feature type="chain" id="PRO_5047181369" evidence="5">
    <location>
        <begin position="23"/>
        <end position="199"/>
    </location>
</feature>
<evidence type="ECO:0000313" key="7">
    <source>
        <dbReference type="EMBL" id="MEF3832464.1"/>
    </source>
</evidence>
<keyword evidence="5" id="KW-0732">Signal</keyword>
<dbReference type="PROSITE" id="PS51352">
    <property type="entry name" value="THIOREDOXIN_2"/>
    <property type="match status" value="1"/>
</dbReference>
<dbReference type="InterPro" id="IPR013766">
    <property type="entry name" value="Thioredoxin_domain"/>
</dbReference>
<dbReference type="InterPro" id="IPR036249">
    <property type="entry name" value="Thioredoxin-like_sf"/>
</dbReference>
<dbReference type="Proteomes" id="UP001337305">
    <property type="component" value="Unassembled WGS sequence"/>
</dbReference>
<reference evidence="7 8" key="1">
    <citation type="submission" date="2022-09" db="EMBL/GenBank/DDBJ databases">
        <title>Genome sequencing of Flavivirga sp. MEBiC05379.</title>
        <authorList>
            <person name="Oh H.-M."/>
            <person name="Kwon K.K."/>
            <person name="Park M.J."/>
            <person name="Yang S.-H."/>
        </authorList>
    </citation>
    <scope>NUCLEOTIDE SEQUENCE [LARGE SCALE GENOMIC DNA]</scope>
    <source>
        <strain evidence="7 8">MEBiC05379</strain>
    </source>
</reference>
<dbReference type="Pfam" id="PF08534">
    <property type="entry name" value="Redoxin"/>
    <property type="match status" value="1"/>
</dbReference>
<dbReference type="CDD" id="cd02966">
    <property type="entry name" value="TlpA_like_family"/>
    <property type="match status" value="1"/>
</dbReference>
<dbReference type="InterPro" id="IPR013740">
    <property type="entry name" value="Redoxin"/>
</dbReference>
<dbReference type="PANTHER" id="PTHR42852">
    <property type="entry name" value="THIOL:DISULFIDE INTERCHANGE PROTEIN DSBE"/>
    <property type="match status" value="1"/>
</dbReference>
<feature type="domain" description="Thioredoxin" evidence="6">
    <location>
        <begin position="50"/>
        <end position="199"/>
    </location>
</feature>
<dbReference type="RefSeq" id="WP_303304842.1">
    <property type="nucleotide sequence ID" value="NZ_JAODOP010000004.1"/>
</dbReference>
<evidence type="ECO:0000256" key="1">
    <source>
        <dbReference type="ARBA" id="ARBA00004196"/>
    </source>
</evidence>
<evidence type="ECO:0000256" key="3">
    <source>
        <dbReference type="ARBA" id="ARBA00023157"/>
    </source>
</evidence>
<evidence type="ECO:0000259" key="6">
    <source>
        <dbReference type="PROSITE" id="PS51352"/>
    </source>
</evidence>
<dbReference type="InterPro" id="IPR050553">
    <property type="entry name" value="Thioredoxin_ResA/DsbE_sf"/>
</dbReference>
<evidence type="ECO:0000256" key="4">
    <source>
        <dbReference type="ARBA" id="ARBA00023284"/>
    </source>
</evidence>
<evidence type="ECO:0000256" key="5">
    <source>
        <dbReference type="SAM" id="SignalP"/>
    </source>
</evidence>
<dbReference type="EMBL" id="JAODOP010000004">
    <property type="protein sequence ID" value="MEF3832464.1"/>
    <property type="molecule type" value="Genomic_DNA"/>
</dbReference>
<accession>A0ABU7XPQ4</accession>
<organism evidence="7 8">
    <name type="scientific">Flavivirga spongiicola</name>
    <dbReference type="NCBI Taxonomy" id="421621"/>
    <lineage>
        <taxon>Bacteria</taxon>
        <taxon>Pseudomonadati</taxon>
        <taxon>Bacteroidota</taxon>
        <taxon>Flavobacteriia</taxon>
        <taxon>Flavobacteriales</taxon>
        <taxon>Flavobacteriaceae</taxon>
        <taxon>Flavivirga</taxon>
    </lineage>
</organism>
<gene>
    <name evidence="7" type="ORF">N1F79_04935</name>
</gene>
<protein>
    <submittedName>
        <fullName evidence="7">TlpA family protein disulfide reductase</fullName>
    </submittedName>
</protein>
<proteinExistence type="predicted"/>
<dbReference type="PANTHER" id="PTHR42852:SF6">
    <property type="entry name" value="THIOL:DISULFIDE INTERCHANGE PROTEIN DSBE"/>
    <property type="match status" value="1"/>
</dbReference>
<comment type="subcellular location">
    <subcellularLocation>
        <location evidence="1">Cell envelope</location>
    </subcellularLocation>
</comment>
<evidence type="ECO:0000313" key="8">
    <source>
        <dbReference type="Proteomes" id="UP001337305"/>
    </source>
</evidence>